<evidence type="ECO:0000256" key="1">
    <source>
        <dbReference type="ARBA" id="ARBA00004651"/>
    </source>
</evidence>
<protein>
    <recommendedName>
        <fullName evidence="9">Major facilitator superfamily (MFS) profile domain-containing protein</fullName>
    </recommendedName>
</protein>
<evidence type="ECO:0000256" key="8">
    <source>
        <dbReference type="SAM" id="Phobius"/>
    </source>
</evidence>
<feature type="transmembrane region" description="Helical" evidence="8">
    <location>
        <begin position="277"/>
        <end position="297"/>
    </location>
</feature>
<keyword evidence="4 8" id="KW-0812">Transmembrane</keyword>
<dbReference type="InterPro" id="IPR051084">
    <property type="entry name" value="H+-coupled_symporters"/>
</dbReference>
<feature type="transmembrane region" description="Helical" evidence="8">
    <location>
        <begin position="334"/>
        <end position="357"/>
    </location>
</feature>
<evidence type="ECO:0000256" key="5">
    <source>
        <dbReference type="ARBA" id="ARBA00022847"/>
    </source>
</evidence>
<proteinExistence type="predicted"/>
<dbReference type="GO" id="GO:0015293">
    <property type="term" value="F:symporter activity"/>
    <property type="evidence" value="ECO:0007669"/>
    <property type="project" value="UniProtKB-KW"/>
</dbReference>
<dbReference type="PANTHER" id="PTHR43528">
    <property type="entry name" value="ALPHA-KETOGLUTARATE PERMEASE"/>
    <property type="match status" value="1"/>
</dbReference>
<dbReference type="Gene3D" id="1.20.1250.20">
    <property type="entry name" value="MFS general substrate transporter like domains"/>
    <property type="match status" value="2"/>
</dbReference>
<feature type="transmembrane region" description="Helical" evidence="8">
    <location>
        <begin position="191"/>
        <end position="210"/>
    </location>
</feature>
<geneLocation type="plasmid" evidence="10 11">
    <name>unnamed4</name>
</geneLocation>
<gene>
    <name evidence="10" type="ORF">BA011_36125</name>
</gene>
<feature type="domain" description="Major facilitator superfamily (MFS) profile" evidence="9">
    <location>
        <begin position="20"/>
        <end position="424"/>
    </location>
</feature>
<keyword evidence="2" id="KW-0813">Transport</keyword>
<evidence type="ECO:0000256" key="4">
    <source>
        <dbReference type="ARBA" id="ARBA00022692"/>
    </source>
</evidence>
<feature type="transmembrane region" description="Helical" evidence="8">
    <location>
        <begin position="403"/>
        <end position="425"/>
    </location>
</feature>
<evidence type="ECO:0000256" key="6">
    <source>
        <dbReference type="ARBA" id="ARBA00022989"/>
    </source>
</evidence>
<sequence>MPPHRATFFGLKLSGIERRKVACAIAGTWLEYYDFTAFGFFAISIGRQFFPGTQDVQLLLTLGTFAAGFIMRPIGAGVLGIVGDRYGRKTALTLTIALMFLGTAILIVTPSYAQIGIAAPICVIIGRFIQGFSAGGEIGTATTYLLASVPKDKAATYGSFQTAVQGMAGITASFLGYCAARYLPAEQMDQYGWRIALAFGLLIGPVGLYLRTQIQDDVVSARQPVMAILKAVFVSHSSRVVVGLLVVLGGTTGAYIITNYLTTFAINTLKMPSDIAFLISIVSNTATVGGAIAGGRLADRYGKLLLMALPQGLFVLMTYPALLVITGNPSDQTLLLLVGALAVLRSMSGAVAFVALAECFLVSVRATGLSLTFSIGVALFGGTAQLIATWLLHATGNPMSLAWYLIATNSVTFCALFFLYPVTLYRTAP</sequence>
<dbReference type="SUPFAM" id="SSF103473">
    <property type="entry name" value="MFS general substrate transporter"/>
    <property type="match status" value="1"/>
</dbReference>
<keyword evidence="7 8" id="KW-0472">Membrane</keyword>
<evidence type="ECO:0000256" key="3">
    <source>
        <dbReference type="ARBA" id="ARBA00022475"/>
    </source>
</evidence>
<dbReference type="Pfam" id="PF07690">
    <property type="entry name" value="MFS_1"/>
    <property type="match status" value="1"/>
</dbReference>
<feature type="transmembrane region" description="Helical" evidence="8">
    <location>
        <begin position="369"/>
        <end position="391"/>
    </location>
</feature>
<accession>A0A1B1CPY7</accession>
<feature type="transmembrane region" description="Helical" evidence="8">
    <location>
        <begin position="304"/>
        <end position="322"/>
    </location>
</feature>
<feature type="transmembrane region" description="Helical" evidence="8">
    <location>
        <begin position="58"/>
        <end position="79"/>
    </location>
</feature>
<evidence type="ECO:0000256" key="2">
    <source>
        <dbReference type="ARBA" id="ARBA00022448"/>
    </source>
</evidence>
<keyword evidence="3" id="KW-1003">Cell membrane</keyword>
<dbReference type="AlphaFoldDB" id="A0A1B1CPY7"/>
<dbReference type="InterPro" id="IPR011701">
    <property type="entry name" value="MFS"/>
</dbReference>
<reference evidence="10 11" key="1">
    <citation type="submission" date="2016-06" db="EMBL/GenBank/DDBJ databases">
        <title>Microsymbionts genomes from the relict species Vavilovia formosa.</title>
        <authorList>
            <person name="Chirak E."/>
            <person name="Kimeklis A."/>
            <person name="Andronov E."/>
        </authorList>
    </citation>
    <scope>NUCLEOTIDE SEQUENCE [LARGE SCALE GENOMIC DNA]</scope>
    <source>
        <strain evidence="10 11">Vaf10</strain>
        <plasmid evidence="11">Plasmid unnamed4</plasmid>
    </source>
</reference>
<evidence type="ECO:0000313" key="10">
    <source>
        <dbReference type="EMBL" id="ANP91719.1"/>
    </source>
</evidence>
<evidence type="ECO:0000256" key="7">
    <source>
        <dbReference type="ARBA" id="ARBA00023136"/>
    </source>
</evidence>
<keyword evidence="6 8" id="KW-1133">Transmembrane helix</keyword>
<keyword evidence="10" id="KW-0614">Plasmid</keyword>
<dbReference type="Proteomes" id="UP000092691">
    <property type="component" value="Plasmid unnamed4"/>
</dbReference>
<dbReference type="GO" id="GO:0005886">
    <property type="term" value="C:plasma membrane"/>
    <property type="evidence" value="ECO:0007669"/>
    <property type="project" value="UniProtKB-SubCell"/>
</dbReference>
<evidence type="ECO:0000259" key="9">
    <source>
        <dbReference type="PROSITE" id="PS50850"/>
    </source>
</evidence>
<keyword evidence="5" id="KW-0769">Symport</keyword>
<dbReference type="PANTHER" id="PTHR43528:SF3">
    <property type="entry name" value="CITRATE-PROTON SYMPORTER"/>
    <property type="match status" value="1"/>
</dbReference>
<feature type="transmembrane region" description="Helical" evidence="8">
    <location>
        <begin position="231"/>
        <end position="257"/>
    </location>
</feature>
<dbReference type="PROSITE" id="PS50850">
    <property type="entry name" value="MFS"/>
    <property type="match status" value="1"/>
</dbReference>
<organism evidence="10 11">
    <name type="scientific">Rhizobium leguminosarum</name>
    <dbReference type="NCBI Taxonomy" id="384"/>
    <lineage>
        <taxon>Bacteria</taxon>
        <taxon>Pseudomonadati</taxon>
        <taxon>Pseudomonadota</taxon>
        <taxon>Alphaproteobacteria</taxon>
        <taxon>Hyphomicrobiales</taxon>
        <taxon>Rhizobiaceae</taxon>
        <taxon>Rhizobium/Agrobacterium group</taxon>
        <taxon>Rhizobium</taxon>
    </lineage>
</organism>
<dbReference type="InterPro" id="IPR036259">
    <property type="entry name" value="MFS_trans_sf"/>
</dbReference>
<feature type="transmembrane region" description="Helical" evidence="8">
    <location>
        <begin position="91"/>
        <end position="113"/>
    </location>
</feature>
<dbReference type="InterPro" id="IPR020846">
    <property type="entry name" value="MFS_dom"/>
</dbReference>
<comment type="subcellular location">
    <subcellularLocation>
        <location evidence="1">Cell membrane</location>
        <topology evidence="1">Multi-pass membrane protein</topology>
    </subcellularLocation>
</comment>
<name>A0A1B1CPY7_RHILE</name>
<dbReference type="EMBL" id="CP016292">
    <property type="protein sequence ID" value="ANP91719.1"/>
    <property type="molecule type" value="Genomic_DNA"/>
</dbReference>
<feature type="transmembrane region" description="Helical" evidence="8">
    <location>
        <begin position="21"/>
        <end position="46"/>
    </location>
</feature>
<evidence type="ECO:0000313" key="11">
    <source>
        <dbReference type="Proteomes" id="UP000092691"/>
    </source>
</evidence>